<protein>
    <submittedName>
        <fullName evidence="5">Uncharacterized protein AlNc14C2G343</fullName>
    </submittedName>
</protein>
<reference evidence="5" key="1">
    <citation type="journal article" date="2011" name="PLoS Biol.">
        <title>Gene gain and loss during evolution of obligate parasitism in the white rust pathogen of Arabidopsis thaliana.</title>
        <authorList>
            <person name="Kemen E."/>
            <person name="Gardiner A."/>
            <person name="Schultz-Larsen T."/>
            <person name="Kemen A.C."/>
            <person name="Balmuth A.L."/>
            <person name="Robert-Seilaniantz A."/>
            <person name="Bailey K."/>
            <person name="Holub E."/>
            <person name="Studholme D.J."/>
            <person name="Maclean D."/>
            <person name="Jones J.D."/>
        </authorList>
    </citation>
    <scope>NUCLEOTIDE SEQUENCE</scope>
</reference>
<dbReference type="PROSITE" id="PS51450">
    <property type="entry name" value="LRR"/>
    <property type="match status" value="1"/>
</dbReference>
<dbReference type="InterPro" id="IPR032675">
    <property type="entry name" value="LRR_dom_sf"/>
</dbReference>
<dbReference type="PROSITE" id="PS50004">
    <property type="entry name" value="C2"/>
    <property type="match status" value="1"/>
</dbReference>
<name>F0VZK5_9STRA</name>
<keyword evidence="2" id="KW-0677">Repeat</keyword>
<feature type="compositionally biased region" description="Basic and acidic residues" evidence="3">
    <location>
        <begin position="1247"/>
        <end position="1256"/>
    </location>
</feature>
<gene>
    <name evidence="5" type="primary">AlNc14C2G343</name>
    <name evidence="5" type="ORF">ALNC14_003780</name>
</gene>
<dbReference type="SUPFAM" id="SSF52075">
    <property type="entry name" value="Outer arm dynein light chain 1"/>
    <property type="match status" value="1"/>
</dbReference>
<dbReference type="SUPFAM" id="SSF49562">
    <property type="entry name" value="C2 domain (Calcium/lipid-binding domain, CaLB)"/>
    <property type="match status" value="1"/>
</dbReference>
<dbReference type="HOGENOM" id="CLU_002520_0_0_1"/>
<dbReference type="InterPro" id="IPR001611">
    <property type="entry name" value="Leu-rich_rpt"/>
</dbReference>
<sequence length="1475" mass="165535">MATNAIEVEPSEVKPAIQSSKMPPSIASSSENKLVSNHSSDLDATQIGEVVLCCNEQEDIASDRQIKEYLQQLYPTPLEQNRLCLDRMHQMTRKRVRSVSAILPFSNLRFLDVSNNAIYTTSGLEALNMLETLIIARNQLRGFDDSIFELTGLHHLNVSGNFIHHIPRRIASLTRLETFDISGNNLGIVKEISVLSELGNLSICSFAGNPFCALPYYRDYVIHKIKSLEYLDEGAVSLLMRKQSHRRFNDLSFAKDQQLNSMRNAFETKQSKMLKEQENLSAENSKLRSELHLKAKLLQNKSKEWSIATNQLLQLQQELAMLNLEDPSVKLSSLEAIMAPKCQAFNALSDLPPETTITAIVPAKTRKRVENQALSSDRNGIKVLKPFSFAGSSVPPYSFQFGASNSLRLATIETSPSGESVIPKSQNQTDLRPTRLEMETIPFEKSINMDSCVTSPVTLEFDETSCKKLVVDSMETANPNTSLQRRSVNSNLECKENAMKIDEQTDKILPDQDKSDGIVFQLTNELFDHLNQKNEPGLNVSQTEIQTSAHEEHNSECSTSPSKTTIETLQIVSTSQEKTSANALLSVIPLDGNVVQLQSNLDDVTGASSIPSNANVGKVESKVDGMTDDSSFPSDSNLREVASSFYDVTDVSSIPSNANGTKAENNVEDVTEFSNIPSDANVGEVESISNDVKCEKLDISARKNSKDDEPGHGRLHTAAQTQPMCERCSTNSTITKPAVDLKQDDRDRIKVKPECFPRSDLILVSSAISDRYDTALLAEANKAILMSTVLAKEGRFDPQRRALPLINWNEDEMNLLRRREILQKDTRGSMRSPDFFALKKSINHFITDNLLNEIKSEILHWAQNDFEPKWKSASEVKGIPQFHESEAQEEPMVEPCRRKRSLGRFSPASSESHLSTDRLPSDLAREFNTSRGESRVCITLSVPLVKRSSLPLVVKRMDSIPTANTKYRAKYRYMTTSNLGHNSRDGDLHRIQRIVTRLQALQKAEYVDPFTPPEANSRRAHLKIHLRNARNLPIRHLNAKNVDPFVTFKIVDAIDISNQHPSVKHRSSTKKRSTYPVWNETFAIAVADHLRSFLHVRILHDQKSTQKKIIGEIWISLFALLHQKQTTEWFPIEIPATSDFDSKATPETESAICLSLQLFHSKVDRLQRALDDAVERFLKGGNKLPGFIQPTNLAKQTTSYNAEELTTGKVDEIRIAGNDVDSNLFNEEPHKADFETDNKFFRPASSTRKEATREDSIATPRVPSSEVPKSIDIIENPLASSFSILGKAERPPKDVDAFEHSLENCEPSADSDDSQLSTEYTAPTNLYLDDTCEKKPRSTRRSQCDVMKPKLPERFQSLRNTQVAKGGKSTQYFDEYSLYHPSHLMAALYVLDASNDAPKNLTGNLAMRNLRPRTNAGNTTQNIRQSQKRAGNLGIFKRPNVPRRRPSTIGLSERYIGLDNQTSERLKRMFGRMSN</sequence>
<reference evidence="5" key="2">
    <citation type="submission" date="2011-02" db="EMBL/GenBank/DDBJ databases">
        <authorList>
            <person name="MacLean D."/>
        </authorList>
    </citation>
    <scope>NUCLEOTIDE SEQUENCE</scope>
</reference>
<evidence type="ECO:0000256" key="3">
    <source>
        <dbReference type="SAM" id="MobiDB-lite"/>
    </source>
</evidence>
<accession>F0VZK5</accession>
<feature type="region of interest" description="Disordered" evidence="3">
    <location>
        <begin position="1242"/>
        <end position="1268"/>
    </location>
</feature>
<dbReference type="PANTHER" id="PTHR46652:SF3">
    <property type="entry name" value="LEUCINE-RICH REPEAT-CONTAINING PROTEIN 9"/>
    <property type="match status" value="1"/>
</dbReference>
<proteinExistence type="predicted"/>
<feature type="domain" description="C2" evidence="4">
    <location>
        <begin position="1002"/>
        <end position="1130"/>
    </location>
</feature>
<evidence type="ECO:0000256" key="1">
    <source>
        <dbReference type="ARBA" id="ARBA00022614"/>
    </source>
</evidence>
<keyword evidence="1" id="KW-0433">Leucine-rich repeat</keyword>
<dbReference type="Pfam" id="PF00168">
    <property type="entry name" value="C2"/>
    <property type="match status" value="1"/>
</dbReference>
<dbReference type="Pfam" id="PF13855">
    <property type="entry name" value="LRR_8"/>
    <property type="match status" value="1"/>
</dbReference>
<dbReference type="InterPro" id="IPR035892">
    <property type="entry name" value="C2_domain_sf"/>
</dbReference>
<dbReference type="Gene3D" id="3.80.10.10">
    <property type="entry name" value="Ribonuclease Inhibitor"/>
    <property type="match status" value="1"/>
</dbReference>
<evidence type="ECO:0000259" key="4">
    <source>
        <dbReference type="PROSITE" id="PS50004"/>
    </source>
</evidence>
<dbReference type="PANTHER" id="PTHR46652">
    <property type="entry name" value="LEUCINE-RICH REPEAT AND IQ DOMAIN-CONTAINING PROTEIN 1-RELATED"/>
    <property type="match status" value="1"/>
</dbReference>
<feature type="compositionally biased region" description="Low complexity" evidence="3">
    <location>
        <begin position="19"/>
        <end position="30"/>
    </location>
</feature>
<feature type="region of interest" description="Disordered" evidence="3">
    <location>
        <begin position="1"/>
        <end position="39"/>
    </location>
</feature>
<dbReference type="InterPro" id="IPR050836">
    <property type="entry name" value="SDS22/Internalin_LRR"/>
</dbReference>
<dbReference type="InterPro" id="IPR000008">
    <property type="entry name" value="C2_dom"/>
</dbReference>
<evidence type="ECO:0000256" key="2">
    <source>
        <dbReference type="ARBA" id="ARBA00022737"/>
    </source>
</evidence>
<organism evidence="5">
    <name type="scientific">Albugo laibachii Nc14</name>
    <dbReference type="NCBI Taxonomy" id="890382"/>
    <lineage>
        <taxon>Eukaryota</taxon>
        <taxon>Sar</taxon>
        <taxon>Stramenopiles</taxon>
        <taxon>Oomycota</taxon>
        <taxon>Peronosporomycetes</taxon>
        <taxon>Albuginales</taxon>
        <taxon>Albuginaceae</taxon>
        <taxon>Albugo</taxon>
    </lineage>
</organism>
<dbReference type="EMBL" id="FR824047">
    <property type="protein sequence ID" value="CCA14235.1"/>
    <property type="molecule type" value="Genomic_DNA"/>
</dbReference>
<dbReference type="Gene3D" id="2.60.40.150">
    <property type="entry name" value="C2 domain"/>
    <property type="match status" value="1"/>
</dbReference>
<dbReference type="SMART" id="SM00239">
    <property type="entry name" value="C2"/>
    <property type="match status" value="1"/>
</dbReference>
<evidence type="ECO:0000313" key="5">
    <source>
        <dbReference type="EMBL" id="CCA14235.1"/>
    </source>
</evidence>
<dbReference type="CDD" id="cd00030">
    <property type="entry name" value="C2"/>
    <property type="match status" value="1"/>
</dbReference>